<dbReference type="SMART" id="SM00283">
    <property type="entry name" value="MA"/>
    <property type="match status" value="1"/>
</dbReference>
<evidence type="ECO:0000313" key="7">
    <source>
        <dbReference type="EMBL" id="ARU48078.1"/>
    </source>
</evidence>
<dbReference type="KEGG" id="suls:Sdiek1_0911"/>
<feature type="domain" description="HAMP" evidence="6">
    <location>
        <begin position="202"/>
        <end position="255"/>
    </location>
</feature>
<evidence type="ECO:0000259" key="6">
    <source>
        <dbReference type="PROSITE" id="PS50885"/>
    </source>
</evidence>
<sequence>MLLTIKSKMIFLLLLFLLSTGSLTYLLISNTTGARKTATTIETIGALRSLSATLGTYARGYQLNYDTKNYDGYDQTYKEIIKTIDILKEEVKNPVYVKNLDTIKESTVAYHTGNETRFRIIKEHTYKIHAPEFVDSKDGQLLQKLSEEGAGHYFKLLTMIKELSSTLQESEFKSLETSKVIGITASVILMVVVTSLFLFIISKIRLSIQKASDGCTYIAQNKDLNYKIQTGEKDEIAQMMNIFNALLVQLAKAIDEAKQSAQENAAVAEELSSTSLQIGRSTENAAREIEETTQETESVVSILEVSSNSSQQSGQVIATVSNELTNASEEVLAVSDELKNVVVNQTDLSSRLDHLDQDVAQVKQVLSVIADIAEQTNLLALNAAIEAARAGEHGRGFAVVADEVRKLAERTQKSLVESNATVAVIVQSVSAASEMMRKSATEIQQLGDRAETTQTLMRTTVTNMDNAKTGAIQTASDANMGREKAIHVIERIRHISSISNTNARSVEEIAAAAEHLAKLSEELNLSLAQFKTI</sequence>
<gene>
    <name evidence="7" type="ORF">Sdiek1_0911</name>
</gene>
<reference evidence="8" key="1">
    <citation type="submission" date="2017-05" db="EMBL/GenBank/DDBJ databases">
        <title>Dechlorination kinetics govern the competition between two new strains of the genus Sulfurospirillum.</title>
        <authorList>
            <person name="Buttet G.F."/>
            <person name="Murray A.M."/>
            <person name="Goris T."/>
            <person name="Burion M."/>
            <person name="Lin B."/>
            <person name="Rolle M."/>
            <person name="Maillard J."/>
        </authorList>
    </citation>
    <scope>NUCLEOTIDE SEQUENCE [LARGE SCALE GENOMIC DNA]</scope>
    <source>
        <strain evidence="8">SL2-1</strain>
    </source>
</reference>
<keyword evidence="8" id="KW-1185">Reference proteome</keyword>
<dbReference type="RefSeq" id="WP_087438085.1">
    <property type="nucleotide sequence ID" value="NZ_CP021416.1"/>
</dbReference>
<keyword evidence="1 3" id="KW-0807">Transducer</keyword>
<dbReference type="Proteomes" id="UP000196005">
    <property type="component" value="Chromosome"/>
</dbReference>
<dbReference type="GO" id="GO:0016020">
    <property type="term" value="C:membrane"/>
    <property type="evidence" value="ECO:0007669"/>
    <property type="project" value="InterPro"/>
</dbReference>
<comment type="similarity">
    <text evidence="2">Belongs to the methyl-accepting chemotaxis (MCP) protein family.</text>
</comment>
<protein>
    <submittedName>
        <fullName evidence="7">Methyl-accepting chemotaxis protein YoaH</fullName>
    </submittedName>
</protein>
<dbReference type="Gene3D" id="1.10.287.950">
    <property type="entry name" value="Methyl-accepting chemotaxis protein"/>
    <property type="match status" value="1"/>
</dbReference>
<proteinExistence type="inferred from homology"/>
<dbReference type="PROSITE" id="PS50111">
    <property type="entry name" value="CHEMOTAXIS_TRANSDUC_2"/>
    <property type="match status" value="1"/>
</dbReference>
<feature type="domain" description="Methyl-accepting transducer" evidence="5">
    <location>
        <begin position="260"/>
        <end position="517"/>
    </location>
</feature>
<feature type="transmembrane region" description="Helical" evidence="4">
    <location>
        <begin position="180"/>
        <end position="201"/>
    </location>
</feature>
<evidence type="ECO:0000259" key="5">
    <source>
        <dbReference type="PROSITE" id="PS50111"/>
    </source>
</evidence>
<keyword evidence="4" id="KW-0812">Transmembrane</keyword>
<dbReference type="PROSITE" id="PS50885">
    <property type="entry name" value="HAMP"/>
    <property type="match status" value="1"/>
</dbReference>
<keyword evidence="4" id="KW-0472">Membrane</keyword>
<evidence type="ECO:0000256" key="3">
    <source>
        <dbReference type="PROSITE-ProRule" id="PRU00284"/>
    </source>
</evidence>
<accession>A0A1Y0HJ49</accession>
<dbReference type="PANTHER" id="PTHR32089">
    <property type="entry name" value="METHYL-ACCEPTING CHEMOTAXIS PROTEIN MCPB"/>
    <property type="match status" value="1"/>
</dbReference>
<dbReference type="InterPro" id="IPR003660">
    <property type="entry name" value="HAMP_dom"/>
</dbReference>
<name>A0A1Y0HJ49_9BACT</name>
<dbReference type="OrthoDB" id="5337803at2"/>
<evidence type="ECO:0000256" key="4">
    <source>
        <dbReference type="SAM" id="Phobius"/>
    </source>
</evidence>
<evidence type="ECO:0000313" key="8">
    <source>
        <dbReference type="Proteomes" id="UP000196005"/>
    </source>
</evidence>
<keyword evidence="4" id="KW-1133">Transmembrane helix</keyword>
<evidence type="ECO:0000256" key="2">
    <source>
        <dbReference type="ARBA" id="ARBA00029447"/>
    </source>
</evidence>
<dbReference type="GO" id="GO:0007165">
    <property type="term" value="P:signal transduction"/>
    <property type="evidence" value="ECO:0007669"/>
    <property type="project" value="UniProtKB-KW"/>
</dbReference>
<evidence type="ECO:0000256" key="1">
    <source>
        <dbReference type="ARBA" id="ARBA00023224"/>
    </source>
</evidence>
<dbReference type="AlphaFoldDB" id="A0A1Y0HJ49"/>
<dbReference type="InterPro" id="IPR004089">
    <property type="entry name" value="MCPsignal_dom"/>
</dbReference>
<dbReference type="Pfam" id="PF00015">
    <property type="entry name" value="MCPsignal"/>
    <property type="match status" value="1"/>
</dbReference>
<organism evidence="7 8">
    <name type="scientific">Sulfurospirillum diekertiae</name>
    <dbReference type="NCBI Taxonomy" id="1854492"/>
    <lineage>
        <taxon>Bacteria</taxon>
        <taxon>Pseudomonadati</taxon>
        <taxon>Campylobacterota</taxon>
        <taxon>Epsilonproteobacteria</taxon>
        <taxon>Campylobacterales</taxon>
        <taxon>Sulfurospirillaceae</taxon>
        <taxon>Sulfurospirillum</taxon>
    </lineage>
</organism>
<dbReference type="EMBL" id="CP021416">
    <property type="protein sequence ID" value="ARU48078.1"/>
    <property type="molecule type" value="Genomic_DNA"/>
</dbReference>
<dbReference type="PANTHER" id="PTHR32089:SF112">
    <property type="entry name" value="LYSOZYME-LIKE PROTEIN-RELATED"/>
    <property type="match status" value="1"/>
</dbReference>
<dbReference type="SUPFAM" id="SSF58104">
    <property type="entry name" value="Methyl-accepting chemotaxis protein (MCP) signaling domain"/>
    <property type="match status" value="1"/>
</dbReference>